<evidence type="ECO:0000256" key="3">
    <source>
        <dbReference type="ARBA" id="ARBA00006821"/>
    </source>
</evidence>
<dbReference type="SUPFAM" id="SSF88713">
    <property type="entry name" value="Glycoside hydrolase/deacetylase"/>
    <property type="match status" value="1"/>
</dbReference>
<comment type="caution">
    <text evidence="14">The sequence shown here is derived from an EMBL/GenBank/DDBJ whole genome shotgun (WGS) entry which is preliminary data.</text>
</comment>
<dbReference type="Proteomes" id="UP000754710">
    <property type="component" value="Unassembled WGS sequence"/>
</dbReference>
<comment type="similarity">
    <text evidence="3">Belongs to the glycosyl hydrolase 57 family.</text>
</comment>
<evidence type="ECO:0000256" key="7">
    <source>
        <dbReference type="ARBA" id="ARBA00023056"/>
    </source>
</evidence>
<feature type="binding site" evidence="9">
    <location>
        <position position="35"/>
    </location>
    <ligand>
        <name>ADP-alpha-D-glucose</name>
        <dbReference type="ChEBI" id="CHEBI:57498"/>
    </ligand>
</feature>
<dbReference type="PANTHER" id="PTHR45825">
    <property type="entry name" value="GRANULE-BOUND STARCH SYNTHASE 1, CHLOROPLASTIC/AMYLOPLASTIC"/>
    <property type="match status" value="1"/>
</dbReference>
<evidence type="ECO:0000313" key="15">
    <source>
        <dbReference type="Proteomes" id="UP000754710"/>
    </source>
</evidence>
<feature type="domain" description="Glycoside hydrolase family 57 N-terminal" evidence="12">
    <location>
        <begin position="569"/>
        <end position="796"/>
    </location>
</feature>
<reference evidence="14 15" key="1">
    <citation type="submission" date="2021-08" db="EMBL/GenBank/DDBJ databases">
        <title>Nocardioides bacterium WL0053 sp. nov., isolated from the sediment.</title>
        <authorList>
            <person name="Wang L."/>
            <person name="Zhang D."/>
            <person name="Zhang A."/>
        </authorList>
    </citation>
    <scope>NUCLEOTIDE SEQUENCE [LARGE SCALE GENOMIC DNA]</scope>
    <source>
        <strain evidence="14 15">WL0053</strain>
    </source>
</reference>
<comment type="pathway">
    <text evidence="9">Glycan biosynthesis; glycogen biosynthesis.</text>
</comment>
<dbReference type="InterPro" id="IPR013534">
    <property type="entry name" value="Starch_synth_cat_dom"/>
</dbReference>
<dbReference type="InterPro" id="IPR004300">
    <property type="entry name" value="Glyco_hydro_57_N"/>
</dbReference>
<name>A0ABS7RG21_9ACTN</name>
<organism evidence="14 15">
    <name type="scientific">Nocardioides jiangsuensis</name>
    <dbReference type="NCBI Taxonomy" id="2866161"/>
    <lineage>
        <taxon>Bacteria</taxon>
        <taxon>Bacillati</taxon>
        <taxon>Actinomycetota</taxon>
        <taxon>Actinomycetes</taxon>
        <taxon>Propionibacteriales</taxon>
        <taxon>Nocardioidaceae</taxon>
        <taxon>Nocardioides</taxon>
    </lineage>
</organism>
<feature type="region of interest" description="Disordered" evidence="10">
    <location>
        <begin position="488"/>
        <end position="521"/>
    </location>
</feature>
<dbReference type="InterPro" id="IPR001296">
    <property type="entry name" value="Glyco_trans_1"/>
</dbReference>
<keyword evidence="15" id="KW-1185">Reference proteome</keyword>
<proteinExistence type="inferred from homology"/>
<dbReference type="CDD" id="cd03791">
    <property type="entry name" value="GT5_Glycogen_synthase_DULL1-like"/>
    <property type="match status" value="1"/>
</dbReference>
<dbReference type="HAMAP" id="MF_00484">
    <property type="entry name" value="Glycogen_synth"/>
    <property type="match status" value="1"/>
</dbReference>
<keyword evidence="5 9" id="KW-0328">Glycosyltransferase</keyword>
<dbReference type="PANTHER" id="PTHR45825:SF11">
    <property type="entry name" value="ALPHA AMYLASE DOMAIN-CONTAINING PROTEIN"/>
    <property type="match status" value="1"/>
</dbReference>
<evidence type="ECO:0000259" key="12">
    <source>
        <dbReference type="Pfam" id="PF03065"/>
    </source>
</evidence>
<dbReference type="Gene3D" id="3.40.50.2000">
    <property type="entry name" value="Glycogen Phosphorylase B"/>
    <property type="match status" value="2"/>
</dbReference>
<dbReference type="NCBIfam" id="TIGR02095">
    <property type="entry name" value="glgA"/>
    <property type="match status" value="1"/>
</dbReference>
<keyword evidence="6 9" id="KW-0808">Transferase</keyword>
<dbReference type="Pfam" id="PF03065">
    <property type="entry name" value="Glyco_hydro_57"/>
    <property type="match status" value="1"/>
</dbReference>
<dbReference type="EMBL" id="JAIEZQ010000001">
    <property type="protein sequence ID" value="MBY9073985.1"/>
    <property type="molecule type" value="Genomic_DNA"/>
</dbReference>
<dbReference type="Gene3D" id="3.20.110.20">
    <property type="match status" value="1"/>
</dbReference>
<dbReference type="EC" id="2.4.1.21" evidence="9"/>
<dbReference type="Pfam" id="PF08323">
    <property type="entry name" value="Glyco_transf_5"/>
    <property type="match status" value="1"/>
</dbReference>
<comment type="function">
    <text evidence="2 9">Synthesizes alpha-1,4-glucan chains using ADP-glucose.</text>
</comment>
<evidence type="ECO:0000256" key="8">
    <source>
        <dbReference type="ARBA" id="ARBA00023277"/>
    </source>
</evidence>
<keyword evidence="7 9" id="KW-0320">Glycogen biosynthesis</keyword>
<feature type="compositionally biased region" description="Low complexity" evidence="10">
    <location>
        <begin position="489"/>
        <end position="521"/>
    </location>
</feature>
<evidence type="ECO:0000259" key="11">
    <source>
        <dbReference type="Pfam" id="PF00534"/>
    </source>
</evidence>
<keyword evidence="8" id="KW-0119">Carbohydrate metabolism</keyword>
<evidence type="ECO:0000256" key="5">
    <source>
        <dbReference type="ARBA" id="ARBA00022676"/>
    </source>
</evidence>
<evidence type="ECO:0000256" key="10">
    <source>
        <dbReference type="SAM" id="MobiDB-lite"/>
    </source>
</evidence>
<dbReference type="SUPFAM" id="SSF53756">
    <property type="entry name" value="UDP-Glycosyltransferase/glycogen phosphorylase"/>
    <property type="match status" value="1"/>
</dbReference>
<evidence type="ECO:0000256" key="2">
    <source>
        <dbReference type="ARBA" id="ARBA00002764"/>
    </source>
</evidence>
<evidence type="ECO:0000256" key="6">
    <source>
        <dbReference type="ARBA" id="ARBA00022679"/>
    </source>
</evidence>
<dbReference type="InterPro" id="IPR011835">
    <property type="entry name" value="GS/SS"/>
</dbReference>
<gene>
    <name evidence="9" type="primary">glgA</name>
    <name evidence="14" type="ORF">K1X13_04030</name>
</gene>
<accession>A0ABS7RG21</accession>
<evidence type="ECO:0000256" key="1">
    <source>
        <dbReference type="ARBA" id="ARBA00001478"/>
    </source>
</evidence>
<dbReference type="Pfam" id="PF00534">
    <property type="entry name" value="Glycos_transf_1"/>
    <property type="match status" value="1"/>
</dbReference>
<evidence type="ECO:0000256" key="4">
    <source>
        <dbReference type="ARBA" id="ARBA00010281"/>
    </source>
</evidence>
<comment type="similarity">
    <text evidence="4 9">Belongs to the glycosyltransferase 1 family. Bacterial/plant glycogen synthase subfamily.</text>
</comment>
<feature type="domain" description="Glycosyl transferase family 1" evidence="11">
    <location>
        <begin position="291"/>
        <end position="422"/>
    </location>
</feature>
<dbReference type="RefSeq" id="WP_221023720.1">
    <property type="nucleotide sequence ID" value="NZ_JAIEZQ010000001.1"/>
</dbReference>
<feature type="domain" description="Starch synthase catalytic" evidence="13">
    <location>
        <begin position="22"/>
        <end position="238"/>
    </location>
</feature>
<dbReference type="InterPro" id="IPR011330">
    <property type="entry name" value="Glyco_hydro/deAcase_b/a-brl"/>
</dbReference>
<sequence length="1182" mass="129172">MSGDPTSTHPLTSDGAAGRSNRILFATAEAYPFAKVGGLADVSDALPKELARLGHEVRVVLPGYRGLAGRRVLSIDVRMGPVTERVHVSLLASREGVEVYTVGCDGWFDTDVPYGYHDDDVLPFVLFSKAVAALAAHPDWRPDVIHGNDWHCGLVAQEARYGVHAEALERTAVVFTIHNIAYQGQVGASIDQTIGLPPAGSLLSRGIAFADQVSTVSPRYLTEILSPEHGAGMDALLRARGDDVRGILNGVDYREFTPEHDPWIDVQYDGTFVPGKRANKRSLQADSGLGVAPDRPLFGMVARLVQQKGVGLVCSVLDDIAARGGQVVVMGEGDRRYRRDLAAAARRNPDSVAFHPTAEEGLARRVYAGSDFFLAPSKFEPCGLTPLIALRYGAVPVVRHTGGMVDTIVDYAADPDRGLGFVFLHRRASSFLQAIDTGLGVYRRTPAWQGLQRRAMAADFSWRAPVNEYAALYRTALRKRLARAPVTLGPRGAPTLPATAARTPAASTRAPRTPAGPTQARPAPAPLPLALVHHANQYLITDGYTDREGLTSLLQGYAALLRLHVRYRVPASLHLSGTLVEAAAWHHPSFLHLVRDLRASGMLTLVGGTYSENVLTEFGEELNRRQLEELFWLYEHHLGCPPEELQVCWVPERVWRTERLSELLTSPDLPNGGYRYVLLDDRLLYPADGGYGGSDRELFDLADPAAPPPADALRPYRIVGSRGLEVVPMSTRLRYWVPPAGQTHWRSLGRMADISTAPGDDTVLVYADDLEKTAGVGPWDASALEHYESFLRWLVAQPRLAPVALPSWLAERRRPAAERAVEPGTFVELAQQWRAGEDYHGWTRDAAWTPYRRNLDRAHSLIRAAERDDAEPRLVSLAWKHLMASTYETAWHDVAAPGVPLAPWSRALGSHARTCGVLVAAARWFASEEQGAVAELVDLDGDGERELVVANGRLFAVLSPEHGGRLVYLATRSESGGALVVGNPSDDWNWQEPLNRYMDQPANHPGALADVGFVHDRYEVVVTSTGDAVVADLVDVQEGSTLRGARKRIVLGSASTALLVAYRLPAEHPALDVDVCLSTDYYALLRRGRRGARRFGGRSFRGVRNGPVAAWVALADGEETCWHEPRQAEVGHGMVIGLRADARSFHLLLGVGDTDAEWSALQMKQGLQILDRLGAPRREAAR</sequence>
<comment type="catalytic activity">
    <reaction evidence="1 9">
        <text>[(1-&gt;4)-alpha-D-glucosyl](n) + ADP-alpha-D-glucose = [(1-&gt;4)-alpha-D-glucosyl](n+1) + ADP + H(+)</text>
        <dbReference type="Rhea" id="RHEA:18189"/>
        <dbReference type="Rhea" id="RHEA-COMP:9584"/>
        <dbReference type="Rhea" id="RHEA-COMP:9587"/>
        <dbReference type="ChEBI" id="CHEBI:15378"/>
        <dbReference type="ChEBI" id="CHEBI:15444"/>
        <dbReference type="ChEBI" id="CHEBI:57498"/>
        <dbReference type="ChEBI" id="CHEBI:456216"/>
        <dbReference type="EC" id="2.4.1.21"/>
    </reaction>
</comment>
<protein>
    <recommendedName>
        <fullName evidence="9">Glycogen synthase</fullName>
        <ecNumber evidence="9">2.4.1.21</ecNumber>
    </recommendedName>
    <alternativeName>
        <fullName evidence="9">Starch [bacterial glycogen] synthase</fullName>
    </alternativeName>
</protein>
<evidence type="ECO:0000313" key="14">
    <source>
        <dbReference type="EMBL" id="MBY9073985.1"/>
    </source>
</evidence>
<evidence type="ECO:0000259" key="13">
    <source>
        <dbReference type="Pfam" id="PF08323"/>
    </source>
</evidence>
<evidence type="ECO:0000256" key="9">
    <source>
        <dbReference type="HAMAP-Rule" id="MF_00484"/>
    </source>
</evidence>